<evidence type="ECO:0000313" key="4">
    <source>
        <dbReference type="Proteomes" id="UP000700706"/>
    </source>
</evidence>
<organism evidence="3 4">
    <name type="scientific">Inquilinus limosus</name>
    <dbReference type="NCBI Taxonomy" id="171674"/>
    <lineage>
        <taxon>Bacteria</taxon>
        <taxon>Pseudomonadati</taxon>
        <taxon>Pseudomonadota</taxon>
        <taxon>Alphaproteobacteria</taxon>
        <taxon>Rhodospirillales</taxon>
        <taxon>Rhodospirillaceae</taxon>
        <taxon>Inquilinus</taxon>
    </lineage>
</organism>
<dbReference type="PROSITE" id="PS00061">
    <property type="entry name" value="ADH_SHORT"/>
    <property type="match status" value="1"/>
</dbReference>
<reference evidence="3" key="1">
    <citation type="submission" date="2020-06" db="EMBL/GenBank/DDBJ databases">
        <title>Stable isotope informed genome-resolved metagenomics uncovers potential trophic interactions in rhizosphere soil.</title>
        <authorList>
            <person name="Starr E.P."/>
            <person name="Shi S."/>
            <person name="Blazewicz S.J."/>
            <person name="Koch B.J."/>
            <person name="Probst A.J."/>
            <person name="Hungate B.A."/>
            <person name="Pett-Ridge J."/>
            <person name="Firestone M.K."/>
            <person name="Banfield J.F."/>
        </authorList>
    </citation>
    <scope>NUCLEOTIDE SEQUENCE</scope>
    <source>
        <strain evidence="3">YM_69_17</strain>
    </source>
</reference>
<dbReference type="Gene3D" id="3.40.50.720">
    <property type="entry name" value="NAD(P)-binding Rossmann-like Domain"/>
    <property type="match status" value="1"/>
</dbReference>
<dbReference type="GO" id="GO:0016491">
    <property type="term" value="F:oxidoreductase activity"/>
    <property type="evidence" value="ECO:0007669"/>
    <property type="project" value="UniProtKB-KW"/>
</dbReference>
<dbReference type="InterPro" id="IPR020904">
    <property type="entry name" value="Sc_DH/Rdtase_CS"/>
</dbReference>
<proteinExistence type="inferred from homology"/>
<evidence type="ECO:0000256" key="2">
    <source>
        <dbReference type="RuleBase" id="RU000363"/>
    </source>
</evidence>
<comment type="similarity">
    <text evidence="2">Belongs to the short-chain dehydrogenases/reductases (SDR) family.</text>
</comment>
<keyword evidence="1" id="KW-0560">Oxidoreductase</keyword>
<dbReference type="EMBL" id="JAEKLZ010000161">
    <property type="protein sequence ID" value="MBW8725130.1"/>
    <property type="molecule type" value="Genomic_DNA"/>
</dbReference>
<dbReference type="AlphaFoldDB" id="A0A952FL20"/>
<gene>
    <name evidence="3" type="ORF">JF625_08270</name>
</gene>
<dbReference type="PRINTS" id="PR00081">
    <property type="entry name" value="GDHRDH"/>
</dbReference>
<evidence type="ECO:0000313" key="3">
    <source>
        <dbReference type="EMBL" id="MBW8725130.1"/>
    </source>
</evidence>
<comment type="caution">
    <text evidence="3">The sequence shown here is derived from an EMBL/GenBank/DDBJ whole genome shotgun (WGS) entry which is preliminary data.</text>
</comment>
<evidence type="ECO:0000256" key="1">
    <source>
        <dbReference type="ARBA" id="ARBA00023002"/>
    </source>
</evidence>
<dbReference type="Pfam" id="PF00106">
    <property type="entry name" value="adh_short"/>
    <property type="match status" value="1"/>
</dbReference>
<protein>
    <submittedName>
        <fullName evidence="3">SDR family NAD(P)-dependent oxidoreductase</fullName>
    </submittedName>
</protein>
<sequence length="258" mass="25939">MKVEGLAAVVTGAGSGMGAATARALAAAGAKVALLDLNRDAAEAVAREIGGLAVACDVGDGESVAAALQQARAAHGTARIAVACAGIAPGARLVGRDGPHDPALFEKVIRVNLLGTFHLLRLSAAAMAAEEPLPAAASASGERGLFVATASVAAYEGQVGQVAYSASKGGVVGLTLPAARDLAKSCIRVMTVAPGLIGTPMIEAMPQQVQDSLIATTLFPQRLGRPEEFAQLVLHIAANEMLNGSVIRLDGAVRLAPR</sequence>
<dbReference type="Proteomes" id="UP000700706">
    <property type="component" value="Unassembled WGS sequence"/>
</dbReference>
<dbReference type="PANTHER" id="PTHR43658">
    <property type="entry name" value="SHORT-CHAIN DEHYDROGENASE/REDUCTASE"/>
    <property type="match status" value="1"/>
</dbReference>
<dbReference type="InterPro" id="IPR002347">
    <property type="entry name" value="SDR_fam"/>
</dbReference>
<accession>A0A952FL20</accession>
<dbReference type="InterPro" id="IPR036291">
    <property type="entry name" value="NAD(P)-bd_dom_sf"/>
</dbReference>
<dbReference type="SUPFAM" id="SSF51735">
    <property type="entry name" value="NAD(P)-binding Rossmann-fold domains"/>
    <property type="match status" value="1"/>
</dbReference>
<name>A0A952FL20_9PROT</name>
<dbReference type="PANTHER" id="PTHR43658:SF8">
    <property type="entry name" value="17-BETA-HYDROXYSTEROID DEHYDROGENASE 14-RELATED"/>
    <property type="match status" value="1"/>
</dbReference>
<dbReference type="PRINTS" id="PR00080">
    <property type="entry name" value="SDRFAMILY"/>
</dbReference>